<evidence type="ECO:0000313" key="1">
    <source>
        <dbReference type="EMBL" id="CDQ40668.1"/>
    </source>
</evidence>
<name>A0A024QDP4_9BACI</name>
<evidence type="ECO:0000313" key="2">
    <source>
        <dbReference type="Proteomes" id="UP000028875"/>
    </source>
</evidence>
<organism evidence="1 2">
    <name type="scientific">Virgibacillus massiliensis</name>
    <dbReference type="NCBI Taxonomy" id="1462526"/>
    <lineage>
        <taxon>Bacteria</taxon>
        <taxon>Bacillati</taxon>
        <taxon>Bacillota</taxon>
        <taxon>Bacilli</taxon>
        <taxon>Bacillales</taxon>
        <taxon>Bacillaceae</taxon>
        <taxon>Virgibacillus</taxon>
    </lineage>
</organism>
<dbReference type="Pfam" id="PF14178">
    <property type="entry name" value="YppF"/>
    <property type="match status" value="1"/>
</dbReference>
<dbReference type="InterPro" id="IPR025553">
    <property type="entry name" value="YppF"/>
</dbReference>
<evidence type="ECO:0008006" key="3">
    <source>
        <dbReference type="Google" id="ProtNLM"/>
    </source>
</evidence>
<sequence>MYIDQLIQMYHHEKNQLPNSMNDILDHYQKKYITGEIDIVKYREIYSFLKIQGAISAHEFSYESPKQIFPTSFH</sequence>
<gene>
    <name evidence="1" type="ORF">BN990_02995</name>
</gene>
<dbReference type="eggNOG" id="ENOG5033HP5">
    <property type="taxonomic scope" value="Bacteria"/>
</dbReference>
<dbReference type="RefSeq" id="WP_021292255.1">
    <property type="nucleotide sequence ID" value="NZ_BNER01000006.1"/>
</dbReference>
<protein>
    <recommendedName>
        <fullName evidence="3">YppF-like protein</fullName>
    </recommendedName>
</protein>
<comment type="caution">
    <text evidence="1">The sequence shown here is derived from an EMBL/GenBank/DDBJ whole genome shotgun (WGS) entry which is preliminary data.</text>
</comment>
<reference evidence="1 2" key="1">
    <citation type="submission" date="2014-03" db="EMBL/GenBank/DDBJ databases">
        <authorList>
            <person name="Urmite Genomes U."/>
        </authorList>
    </citation>
    <scope>NUCLEOTIDE SEQUENCE [LARGE SCALE GENOMIC DNA]</scope>
    <source>
        <strain evidence="1 2">Vm-5</strain>
    </source>
</reference>
<dbReference type="Proteomes" id="UP000028875">
    <property type="component" value="Unassembled WGS sequence"/>
</dbReference>
<keyword evidence="2" id="KW-1185">Reference proteome</keyword>
<dbReference type="AlphaFoldDB" id="A0A024QDP4"/>
<reference evidence="2" key="2">
    <citation type="submission" date="2014-05" db="EMBL/GenBank/DDBJ databases">
        <title>Draft genome sequence of Virgibacillus massiliensis Vm-5.</title>
        <authorList>
            <person name="Khelaifia S."/>
            <person name="Croce O."/>
            <person name="Lagier J.C."/>
            <person name="Raoult D."/>
        </authorList>
    </citation>
    <scope>NUCLEOTIDE SEQUENCE [LARGE SCALE GENOMIC DNA]</scope>
    <source>
        <strain evidence="2">Vm-5</strain>
    </source>
</reference>
<dbReference type="EMBL" id="CCDP010000002">
    <property type="protein sequence ID" value="CDQ40668.1"/>
    <property type="molecule type" value="Genomic_DNA"/>
</dbReference>
<dbReference type="OrthoDB" id="2691890at2"/>
<proteinExistence type="predicted"/>
<accession>A0A024QDP4</accession>